<name>A0AAD3P1J4_9RHOB</name>
<evidence type="ECO:0000313" key="3">
    <source>
        <dbReference type="Proteomes" id="UP001143349"/>
    </source>
</evidence>
<dbReference type="InterPro" id="IPR001279">
    <property type="entry name" value="Metallo-B-lactamas"/>
</dbReference>
<reference evidence="2" key="2">
    <citation type="submission" date="2023-01" db="EMBL/GenBank/DDBJ databases">
        <authorList>
            <person name="Sun Q."/>
            <person name="Evtushenko L."/>
        </authorList>
    </citation>
    <scope>NUCLEOTIDE SEQUENCE</scope>
    <source>
        <strain evidence="2">VKM B-2222</strain>
    </source>
</reference>
<dbReference type="EMBL" id="BSFH01000094">
    <property type="protein sequence ID" value="GLK65738.1"/>
    <property type="molecule type" value="Genomic_DNA"/>
</dbReference>
<comment type="caution">
    <text evidence="2">The sequence shown here is derived from an EMBL/GenBank/DDBJ whole genome shotgun (WGS) entry which is preliminary data.</text>
</comment>
<dbReference type="RefSeq" id="WP_010394240.1">
    <property type="nucleotide sequence ID" value="NZ_BSFH01000094.1"/>
</dbReference>
<sequence length="274" mass="29969">MRLNPRPGAIADGPAIHWLGQAGFWIDTGAHRLLIDPYLSDSLARKYAGKRFDHRRMMPVPVTPEALPRPDIVLITHAHTDHMDPDTLGPLHRRFPDLPFVVPAARVEAARERIGENASLIAVNADDEPEPLPGLTLRVLPAAHEMFERDEKGQHVFLGYAFASGGARIAHSGDTIPYPGLAERFRDFGTDILLLPVNGRDAERRDAGIPGNLTLDEAITVTTAAAARYLVPHHFGMFAFNTLDPATIDAAAAASRDPIILRPEIGMAMDLQKD</sequence>
<evidence type="ECO:0000259" key="1">
    <source>
        <dbReference type="SMART" id="SM00849"/>
    </source>
</evidence>
<protein>
    <submittedName>
        <fullName evidence="2">MBL fold metallo-hydrolase</fullName>
    </submittedName>
</protein>
<proteinExistence type="predicted"/>
<accession>A0AAD3P1J4</accession>
<dbReference type="Proteomes" id="UP001143349">
    <property type="component" value="Unassembled WGS sequence"/>
</dbReference>
<keyword evidence="3" id="KW-1185">Reference proteome</keyword>
<dbReference type="PANTHER" id="PTHR43546">
    <property type="entry name" value="UPF0173 METAL-DEPENDENT HYDROLASE MJ1163-RELATED"/>
    <property type="match status" value="1"/>
</dbReference>
<dbReference type="Gene3D" id="3.60.15.10">
    <property type="entry name" value="Ribonuclease Z/Hydroxyacylglutathione hydrolase-like"/>
    <property type="match status" value="1"/>
</dbReference>
<organism evidence="2 3">
    <name type="scientific">Paracoccus kondratievae</name>
    <dbReference type="NCBI Taxonomy" id="135740"/>
    <lineage>
        <taxon>Bacteria</taxon>
        <taxon>Pseudomonadati</taxon>
        <taxon>Pseudomonadota</taxon>
        <taxon>Alphaproteobacteria</taxon>
        <taxon>Rhodobacterales</taxon>
        <taxon>Paracoccaceae</taxon>
        <taxon>Paracoccus</taxon>
    </lineage>
</organism>
<gene>
    <name evidence="2" type="ORF">GCM10017635_32150</name>
</gene>
<feature type="domain" description="Metallo-beta-lactamase" evidence="1">
    <location>
        <begin position="20"/>
        <end position="234"/>
    </location>
</feature>
<evidence type="ECO:0000313" key="2">
    <source>
        <dbReference type="EMBL" id="GLK65738.1"/>
    </source>
</evidence>
<dbReference type="InterPro" id="IPR050114">
    <property type="entry name" value="UPF0173_UPF0282_UlaG_hydrolase"/>
</dbReference>
<dbReference type="InterPro" id="IPR036866">
    <property type="entry name" value="RibonucZ/Hydroxyglut_hydro"/>
</dbReference>
<dbReference type="AlphaFoldDB" id="A0AAD3P1J4"/>
<dbReference type="SUPFAM" id="SSF56281">
    <property type="entry name" value="Metallo-hydrolase/oxidoreductase"/>
    <property type="match status" value="1"/>
</dbReference>
<dbReference type="Pfam" id="PF12706">
    <property type="entry name" value="Lactamase_B_2"/>
    <property type="match status" value="1"/>
</dbReference>
<dbReference type="SMART" id="SM00849">
    <property type="entry name" value="Lactamase_B"/>
    <property type="match status" value="1"/>
</dbReference>
<reference evidence="2" key="1">
    <citation type="journal article" date="2014" name="Int. J. Syst. Evol. Microbiol.">
        <title>Complete genome sequence of Corynebacterium casei LMG S-19264T (=DSM 44701T), isolated from a smear-ripened cheese.</title>
        <authorList>
            <consortium name="US DOE Joint Genome Institute (JGI-PGF)"/>
            <person name="Walter F."/>
            <person name="Albersmeier A."/>
            <person name="Kalinowski J."/>
            <person name="Ruckert C."/>
        </authorList>
    </citation>
    <scope>NUCLEOTIDE SEQUENCE</scope>
    <source>
        <strain evidence="2">VKM B-2222</strain>
    </source>
</reference>